<dbReference type="OrthoDB" id="9787825at2"/>
<dbReference type="RefSeq" id="WP_018441004.1">
    <property type="nucleotide sequence ID" value="NZ_KB890175.1"/>
</dbReference>
<dbReference type="InterPro" id="IPR006365">
    <property type="entry name" value="Cbl_synth_CobL"/>
</dbReference>
<dbReference type="CDD" id="cd11644">
    <property type="entry name" value="Precorrin-6Y-MT"/>
    <property type="match status" value="1"/>
</dbReference>
<dbReference type="InterPro" id="IPR050714">
    <property type="entry name" value="Cobalamin_biosynth_MTase"/>
</dbReference>
<dbReference type="InterPro" id="IPR035996">
    <property type="entry name" value="4pyrrol_Methylase_sf"/>
</dbReference>
<keyword evidence="3 7" id="KW-0489">Methyltransferase</keyword>
<protein>
    <submittedName>
        <fullName evidence="7">Precorrin-6y C5,15-methyltransferase (Decarboxylating) subunit CbiE</fullName>
    </submittedName>
</protein>
<dbReference type="PANTHER" id="PTHR43182">
    <property type="entry name" value="COBALT-PRECORRIN-6B C(15)-METHYLTRANSFERASE (DECARBOXYLATING)"/>
    <property type="match status" value="1"/>
</dbReference>
<comment type="caution">
    <text evidence="7">The sequence shown here is derived from an EMBL/GenBank/DDBJ whole genome shotgun (WGS) entry which is preliminary data.</text>
</comment>
<dbReference type="PIRSF" id="PIRSF036428">
    <property type="entry name" value="CobL"/>
    <property type="match status" value="1"/>
</dbReference>
<dbReference type="UniPathway" id="UPA00148"/>
<dbReference type="STRING" id="863227.GCA_000373005_02447"/>
<dbReference type="Gene3D" id="3.30.950.10">
    <property type="entry name" value="Methyltransferase, Cobalt-precorrin-4 Transmethylase, Domain 2"/>
    <property type="match status" value="1"/>
</dbReference>
<dbReference type="InterPro" id="IPR000878">
    <property type="entry name" value="4pyrrol_Mease"/>
</dbReference>
<dbReference type="InterPro" id="IPR014008">
    <property type="entry name" value="Cbl_synth_MTase_CbiT"/>
</dbReference>
<dbReference type="PANTHER" id="PTHR43182:SF1">
    <property type="entry name" value="COBALT-PRECORRIN-7 C(5)-METHYLTRANSFERASE"/>
    <property type="match status" value="1"/>
</dbReference>
<dbReference type="SUPFAM" id="SSF53335">
    <property type="entry name" value="S-adenosyl-L-methionine-dependent methyltransferases"/>
    <property type="match status" value="1"/>
</dbReference>
<sequence>MPAWLTVVGIGEDGFAGLGRAARRALIDASIIIGGDRHLALLPGRIRARREPWPRPFDVAHVLAHRGEPVCVLASGDPMWFGVGATLAREVPADEWRVLPAPSSLSLAASRLGWALHEVAVVSLVGRSLATLNRHLYDGARVLVLSGNAETPAAIAASLRERGFGATRMTVLEHLGGERERRIETSANAWGAAEVAALNVVALECRAQGGFSWPLTFGLPDEAFVSDGQLTKRDVRAITLSRLAPRPGELLWDVGAGSGSIGIEWMRAHPACRAIAIEANRERQRFIELNRDALGVPGLQLVAGRAPEALGDLPMPDAIFIGGGATVPGVLETCWTRLRPGGRLVANAVTLQGEAALMAWRERCGGALTRIALGVAEPLGGFDTWRQALPITILEAAKPRDDEARLGADDGDR</sequence>
<dbReference type="Gene3D" id="3.40.1010.10">
    <property type="entry name" value="Cobalt-precorrin-4 Transmethylase, Domain 1"/>
    <property type="match status" value="1"/>
</dbReference>
<dbReference type="InterPro" id="IPR012818">
    <property type="entry name" value="CbiE"/>
</dbReference>
<accession>A0A2N7X9R6</accession>
<evidence type="ECO:0000256" key="3">
    <source>
        <dbReference type="ARBA" id="ARBA00022603"/>
    </source>
</evidence>
<dbReference type="AlphaFoldDB" id="A0A2N7X9R6"/>
<evidence type="ECO:0000313" key="7">
    <source>
        <dbReference type="EMBL" id="PMS38340.1"/>
    </source>
</evidence>
<dbReference type="InterPro" id="IPR014776">
    <property type="entry name" value="4pyrrole_Mease_sub2"/>
</dbReference>
<dbReference type="NCBIfam" id="TIGR02467">
    <property type="entry name" value="CbiE"/>
    <property type="match status" value="1"/>
</dbReference>
<dbReference type="GO" id="GO:0008276">
    <property type="term" value="F:protein methyltransferase activity"/>
    <property type="evidence" value="ECO:0007669"/>
    <property type="project" value="InterPro"/>
</dbReference>
<name>A0A2N7X9R6_9BURK</name>
<dbReference type="InterPro" id="IPR014777">
    <property type="entry name" value="4pyrrole_Mease_sub1"/>
</dbReference>
<dbReference type="CDD" id="cd02440">
    <property type="entry name" value="AdoMet_MTases"/>
    <property type="match status" value="1"/>
</dbReference>
<evidence type="ECO:0000256" key="5">
    <source>
        <dbReference type="ARBA" id="ARBA00022691"/>
    </source>
</evidence>
<proteinExistence type="predicted"/>
<reference evidence="7 8" key="1">
    <citation type="submission" date="2018-01" db="EMBL/GenBank/DDBJ databases">
        <title>Whole genome analyses suggest that Burkholderia sensu lato contains two further novel genera in the rhizoxinica-symbiotica group Mycetohabitans gen. nov., and Trinickia gen. nov.: implications for the evolution of diazotrophy and nodulation in the Burkholderiaceae.</title>
        <authorList>
            <person name="Estrada-de los Santos P."/>
            <person name="Palmer M."/>
            <person name="Chavez-Ramirez B."/>
            <person name="Beukes C."/>
            <person name="Steenkamp E.T."/>
            <person name="Hirsch A.M."/>
            <person name="Manyaka P."/>
            <person name="Maluk M."/>
            <person name="Lafos M."/>
            <person name="Crook M."/>
            <person name="Gross E."/>
            <person name="Simon M.F."/>
            <person name="Bueno dos Reis Junior F."/>
            <person name="Poole P.S."/>
            <person name="Venter S.N."/>
            <person name="James E.K."/>
        </authorList>
    </citation>
    <scope>NUCLEOTIDE SEQUENCE [LARGE SCALE GENOMIC DNA]</scope>
    <source>
        <strain evidence="7 8">JPY 581</strain>
    </source>
</reference>
<evidence type="ECO:0000256" key="4">
    <source>
        <dbReference type="ARBA" id="ARBA00022679"/>
    </source>
</evidence>
<dbReference type="GO" id="GO:0032259">
    <property type="term" value="P:methylation"/>
    <property type="evidence" value="ECO:0007669"/>
    <property type="project" value="UniProtKB-KW"/>
</dbReference>
<dbReference type="NCBIfam" id="TIGR02469">
    <property type="entry name" value="CbiT"/>
    <property type="match status" value="1"/>
</dbReference>
<dbReference type="EMBL" id="PNYC01000001">
    <property type="protein sequence ID" value="PMS38340.1"/>
    <property type="molecule type" value="Genomic_DNA"/>
</dbReference>
<dbReference type="Gene3D" id="3.40.50.150">
    <property type="entry name" value="Vaccinia Virus protein VP39"/>
    <property type="match status" value="1"/>
</dbReference>
<feature type="domain" description="Tetrapyrrole methylase" evidence="6">
    <location>
        <begin position="5"/>
        <end position="186"/>
    </location>
</feature>
<evidence type="ECO:0000256" key="1">
    <source>
        <dbReference type="ARBA" id="ARBA00004953"/>
    </source>
</evidence>
<organism evidence="7 8">
    <name type="scientific">Trinickia symbiotica</name>
    <dbReference type="NCBI Taxonomy" id="863227"/>
    <lineage>
        <taxon>Bacteria</taxon>
        <taxon>Pseudomonadati</taxon>
        <taxon>Pseudomonadota</taxon>
        <taxon>Betaproteobacteria</taxon>
        <taxon>Burkholderiales</taxon>
        <taxon>Burkholderiaceae</taxon>
        <taxon>Trinickia</taxon>
    </lineage>
</organism>
<keyword evidence="5" id="KW-0949">S-adenosyl-L-methionine</keyword>
<comment type="pathway">
    <text evidence="1">Cofactor biosynthesis; adenosylcobalamin biosynthesis.</text>
</comment>
<dbReference type="Proteomes" id="UP000235777">
    <property type="component" value="Unassembled WGS sequence"/>
</dbReference>
<dbReference type="InterPro" id="IPR029063">
    <property type="entry name" value="SAM-dependent_MTases_sf"/>
</dbReference>
<evidence type="ECO:0000256" key="2">
    <source>
        <dbReference type="ARBA" id="ARBA00022573"/>
    </source>
</evidence>
<keyword evidence="4 7" id="KW-0808">Transferase</keyword>
<evidence type="ECO:0000313" key="8">
    <source>
        <dbReference type="Proteomes" id="UP000235777"/>
    </source>
</evidence>
<dbReference type="SUPFAM" id="SSF53790">
    <property type="entry name" value="Tetrapyrrole methylase"/>
    <property type="match status" value="1"/>
</dbReference>
<keyword evidence="2" id="KW-0169">Cobalamin biosynthesis</keyword>
<dbReference type="GO" id="GO:0009236">
    <property type="term" value="P:cobalamin biosynthetic process"/>
    <property type="evidence" value="ECO:0007669"/>
    <property type="project" value="UniProtKB-UniPathway"/>
</dbReference>
<evidence type="ECO:0000259" key="6">
    <source>
        <dbReference type="Pfam" id="PF00590"/>
    </source>
</evidence>
<gene>
    <name evidence="7" type="ORF">C0Z20_00110</name>
</gene>
<keyword evidence="8" id="KW-1185">Reference proteome</keyword>
<dbReference type="Pfam" id="PF00590">
    <property type="entry name" value="TP_methylase"/>
    <property type="match status" value="1"/>
</dbReference>